<feature type="compositionally biased region" description="Basic and acidic residues" evidence="1">
    <location>
        <begin position="42"/>
        <end position="51"/>
    </location>
</feature>
<evidence type="ECO:0000313" key="3">
    <source>
        <dbReference type="Proteomes" id="UP001148018"/>
    </source>
</evidence>
<accession>A0A9Q0EFJ8</accession>
<dbReference type="EMBL" id="JANIIK010000042">
    <property type="protein sequence ID" value="KAJ3607162.1"/>
    <property type="molecule type" value="Genomic_DNA"/>
</dbReference>
<feature type="region of interest" description="Disordered" evidence="1">
    <location>
        <begin position="1"/>
        <end position="96"/>
    </location>
</feature>
<dbReference type="Proteomes" id="UP001148018">
    <property type="component" value="Unassembled WGS sequence"/>
</dbReference>
<protein>
    <submittedName>
        <fullName evidence="2">Uncharacterized protein</fullName>
    </submittedName>
</protein>
<evidence type="ECO:0000313" key="2">
    <source>
        <dbReference type="EMBL" id="KAJ3607162.1"/>
    </source>
</evidence>
<gene>
    <name evidence="2" type="ORF">NHX12_026675</name>
</gene>
<name>A0A9Q0EFJ8_9TELE</name>
<comment type="caution">
    <text evidence="2">The sequence shown here is derived from an EMBL/GenBank/DDBJ whole genome shotgun (WGS) entry which is preliminary data.</text>
</comment>
<dbReference type="AlphaFoldDB" id="A0A9Q0EFJ8"/>
<feature type="compositionally biased region" description="Gly residues" evidence="1">
    <location>
        <begin position="141"/>
        <end position="173"/>
    </location>
</feature>
<feature type="non-terminal residue" evidence="2">
    <location>
        <position position="1"/>
    </location>
</feature>
<proteinExistence type="predicted"/>
<sequence>MDPQNQAGVGGGPRPDYRRHTVVEGVDPIPIGATVTRRTKHGAGDRREGRPTPEGSGGPGPRPGPGRPEPRSERSRPPLGGDLPPTDRPAFLLDDPGCCVTPSQWERVVWRVGEEPSYWVSLDPPLPPRQRHRRPEPRAMQGGGATPDRQLGGGAMLGGGAWSRGGAKPGGGAMTESSVQGRGEVHCTSLGGVAKTYLGGVASPYLGGVVGAYLGGGANTYLGGVASPVENLQHLEGVWRVSCNGPPMTSRPPSAAASFFS</sequence>
<evidence type="ECO:0000256" key="1">
    <source>
        <dbReference type="SAM" id="MobiDB-lite"/>
    </source>
</evidence>
<feature type="region of interest" description="Disordered" evidence="1">
    <location>
        <begin position="121"/>
        <end position="180"/>
    </location>
</feature>
<organism evidence="2 3">
    <name type="scientific">Muraenolepis orangiensis</name>
    <name type="common">Patagonian moray cod</name>
    <dbReference type="NCBI Taxonomy" id="630683"/>
    <lineage>
        <taxon>Eukaryota</taxon>
        <taxon>Metazoa</taxon>
        <taxon>Chordata</taxon>
        <taxon>Craniata</taxon>
        <taxon>Vertebrata</taxon>
        <taxon>Euteleostomi</taxon>
        <taxon>Actinopterygii</taxon>
        <taxon>Neopterygii</taxon>
        <taxon>Teleostei</taxon>
        <taxon>Neoteleostei</taxon>
        <taxon>Acanthomorphata</taxon>
        <taxon>Zeiogadaria</taxon>
        <taxon>Gadariae</taxon>
        <taxon>Gadiformes</taxon>
        <taxon>Muraenolepidoidei</taxon>
        <taxon>Muraenolepididae</taxon>
        <taxon>Muraenolepis</taxon>
    </lineage>
</organism>
<reference evidence="2" key="1">
    <citation type="submission" date="2022-07" db="EMBL/GenBank/DDBJ databases">
        <title>Chromosome-level genome of Muraenolepis orangiensis.</title>
        <authorList>
            <person name="Kim J."/>
        </authorList>
    </citation>
    <scope>NUCLEOTIDE SEQUENCE</scope>
    <source>
        <strain evidence="2">KU_S4_2022</strain>
        <tissue evidence="2">Muscle</tissue>
    </source>
</reference>
<keyword evidence="3" id="KW-1185">Reference proteome</keyword>